<evidence type="ECO:0000313" key="1">
    <source>
        <dbReference type="Proteomes" id="UP001165740"/>
    </source>
</evidence>
<sequence length="151" mass="16719">MVSVTIALEDIEDIVTVTRTLEGNFQGRPLLRMLSSEELLSLSIILTCVQMCSSALLADEFQVTSTPWSYLGDRQPCSFWDQTGCQAGQCCVKEVISFEDLDRNVLASTICKPRLSLGELCLRQSEGYLCDCSAGLQCQYTNNETYGHCVP</sequence>
<dbReference type="Proteomes" id="UP001165740">
    <property type="component" value="Chromosome 6"/>
</dbReference>
<dbReference type="RefSeq" id="XP_055889744.1">
    <property type="nucleotide sequence ID" value="XM_056033769.1"/>
</dbReference>
<reference evidence="2" key="1">
    <citation type="submission" date="2025-08" db="UniProtKB">
        <authorList>
            <consortium name="RefSeq"/>
        </authorList>
    </citation>
    <scope>IDENTIFICATION</scope>
</reference>
<protein>
    <submittedName>
        <fullName evidence="2">Uncharacterized protein LOC106050401</fullName>
    </submittedName>
</protein>
<keyword evidence="1" id="KW-1185">Reference proteome</keyword>
<dbReference type="GeneID" id="106050401"/>
<dbReference type="AlphaFoldDB" id="A0A9W3AR84"/>
<organism evidence="1 2">
    <name type="scientific">Biomphalaria glabrata</name>
    <name type="common">Bloodfluke planorb</name>
    <name type="synonym">Freshwater snail</name>
    <dbReference type="NCBI Taxonomy" id="6526"/>
    <lineage>
        <taxon>Eukaryota</taxon>
        <taxon>Metazoa</taxon>
        <taxon>Spiralia</taxon>
        <taxon>Lophotrochozoa</taxon>
        <taxon>Mollusca</taxon>
        <taxon>Gastropoda</taxon>
        <taxon>Heterobranchia</taxon>
        <taxon>Euthyneura</taxon>
        <taxon>Panpulmonata</taxon>
        <taxon>Hygrophila</taxon>
        <taxon>Lymnaeoidea</taxon>
        <taxon>Planorbidae</taxon>
        <taxon>Biomphalaria</taxon>
    </lineage>
</organism>
<accession>A0A9W3AR84</accession>
<evidence type="ECO:0000313" key="2">
    <source>
        <dbReference type="RefSeq" id="XP_055889744.1"/>
    </source>
</evidence>
<dbReference type="Gene3D" id="2.10.80.10">
    <property type="entry name" value="Lipase, subunit A"/>
    <property type="match status" value="1"/>
</dbReference>
<name>A0A9W3AR84_BIOGL</name>
<gene>
    <name evidence="2" type="primary">LOC106050401</name>
</gene>
<proteinExistence type="predicted"/>
<dbReference type="OrthoDB" id="6137833at2759"/>